<organism evidence="2 4">
    <name type="scientific">Formosa algae</name>
    <dbReference type="NCBI Taxonomy" id="225843"/>
    <lineage>
        <taxon>Bacteria</taxon>
        <taxon>Pseudomonadati</taxon>
        <taxon>Bacteroidota</taxon>
        <taxon>Flavobacteriia</taxon>
        <taxon>Flavobacteriales</taxon>
        <taxon>Flavobacteriaceae</taxon>
        <taxon>Formosa</taxon>
    </lineage>
</organism>
<sequence>MSMLKNYTVPILTKQHVLYYLYVLITSFSTSVFAQNTDTNSENKQSVSQDIATGTTTYNPFKVLTYTQHTTVRNNYALGQYSIFSNAFTAEPLPNLKITVEGGPALQQSFFSPLPPNLHLYYRAELSYAITDYIQPYIYNQHLSKPLGDNPDNLRLNPFFLQSEFGTGIKTEMKTYLLETGVKTMTNPIIGQQSMQTQVFSKLSKSF</sequence>
<dbReference type="EMBL" id="JAUSUU010000002">
    <property type="protein sequence ID" value="MDQ0334337.1"/>
    <property type="molecule type" value="Genomic_DNA"/>
</dbReference>
<dbReference type="Proteomes" id="UP001231587">
    <property type="component" value="Unassembled WGS sequence"/>
</dbReference>
<keyword evidence="5" id="KW-1185">Reference proteome</keyword>
<dbReference type="RefSeq" id="WP_057781126.1">
    <property type="nucleotide sequence ID" value="NZ_JAGGJQ010000001.1"/>
</dbReference>
<reference evidence="2" key="1">
    <citation type="submission" date="2021-03" db="EMBL/GenBank/DDBJ databases">
        <title>Genomic Encyclopedia of Type Strains, Phase IV (KMG-IV): sequencing the most valuable type-strain genomes for metagenomic binning, comparative biology and taxonomic classification.</title>
        <authorList>
            <person name="Goeker M."/>
        </authorList>
    </citation>
    <scope>NUCLEOTIDE SEQUENCE</scope>
    <source>
        <strain evidence="2">DSM 15523</strain>
        <strain evidence="3 5">DSM 16476</strain>
    </source>
</reference>
<dbReference type="Proteomes" id="UP001138672">
    <property type="component" value="Unassembled WGS sequence"/>
</dbReference>
<feature type="chain" id="PRO_5040758059" description="Outer membrane protein beta-barrel domain-containing protein" evidence="1">
    <location>
        <begin position="35"/>
        <end position="207"/>
    </location>
</feature>
<feature type="signal peptide" evidence="1">
    <location>
        <begin position="1"/>
        <end position="34"/>
    </location>
</feature>
<dbReference type="AlphaFoldDB" id="A0A9X1C9X7"/>
<evidence type="ECO:0000256" key="1">
    <source>
        <dbReference type="SAM" id="SignalP"/>
    </source>
</evidence>
<evidence type="ECO:0000313" key="2">
    <source>
        <dbReference type="EMBL" id="MBP1838202.1"/>
    </source>
</evidence>
<evidence type="ECO:0000313" key="5">
    <source>
        <dbReference type="Proteomes" id="UP001231587"/>
    </source>
</evidence>
<accession>A0A9X1C9X7</accession>
<evidence type="ECO:0008006" key="6">
    <source>
        <dbReference type="Google" id="ProtNLM"/>
    </source>
</evidence>
<gene>
    <name evidence="2" type="ORF">J2Z56_000098</name>
    <name evidence="3" type="ORF">J2Z57_000764</name>
</gene>
<name>A0A9X1C9X7_9FLAO</name>
<proteinExistence type="predicted"/>
<comment type="caution">
    <text evidence="2">The sequence shown here is derived from an EMBL/GenBank/DDBJ whole genome shotgun (WGS) entry which is preliminary data.</text>
</comment>
<keyword evidence="1" id="KW-0732">Signal</keyword>
<evidence type="ECO:0000313" key="4">
    <source>
        <dbReference type="Proteomes" id="UP001138672"/>
    </source>
</evidence>
<evidence type="ECO:0000313" key="3">
    <source>
        <dbReference type="EMBL" id="MDQ0334337.1"/>
    </source>
</evidence>
<dbReference type="EMBL" id="JAGGJQ010000001">
    <property type="protein sequence ID" value="MBP1838202.1"/>
    <property type="molecule type" value="Genomic_DNA"/>
</dbReference>
<protein>
    <recommendedName>
        <fullName evidence="6">Outer membrane protein beta-barrel domain-containing protein</fullName>
    </recommendedName>
</protein>